<evidence type="ECO:0000313" key="1">
    <source>
        <dbReference type="EMBL" id="KAF6144629.1"/>
    </source>
</evidence>
<dbReference type="EMBL" id="JACGCM010002114">
    <property type="protein sequence ID" value="KAF6144629.1"/>
    <property type="molecule type" value="Genomic_DNA"/>
</dbReference>
<protein>
    <submittedName>
        <fullName evidence="1">Uncharacterized protein</fullName>
    </submittedName>
</protein>
<accession>A0A7J7LPY7</accession>
<organism evidence="1 2">
    <name type="scientific">Kingdonia uniflora</name>
    <dbReference type="NCBI Taxonomy" id="39325"/>
    <lineage>
        <taxon>Eukaryota</taxon>
        <taxon>Viridiplantae</taxon>
        <taxon>Streptophyta</taxon>
        <taxon>Embryophyta</taxon>
        <taxon>Tracheophyta</taxon>
        <taxon>Spermatophyta</taxon>
        <taxon>Magnoliopsida</taxon>
        <taxon>Ranunculales</taxon>
        <taxon>Circaeasteraceae</taxon>
        <taxon>Kingdonia</taxon>
    </lineage>
</organism>
<gene>
    <name evidence="1" type="ORF">GIB67_006121</name>
</gene>
<name>A0A7J7LPY7_9MAGN</name>
<dbReference type="AlphaFoldDB" id="A0A7J7LPY7"/>
<reference evidence="1 2" key="1">
    <citation type="journal article" date="2020" name="IScience">
        <title>Genome Sequencing of the Endangered Kingdonia uniflora (Circaeasteraceae, Ranunculales) Reveals Potential Mechanisms of Evolutionary Specialization.</title>
        <authorList>
            <person name="Sun Y."/>
            <person name="Deng T."/>
            <person name="Zhang A."/>
            <person name="Moore M.J."/>
            <person name="Landis J.B."/>
            <person name="Lin N."/>
            <person name="Zhang H."/>
            <person name="Zhang X."/>
            <person name="Huang J."/>
            <person name="Zhang X."/>
            <person name="Sun H."/>
            <person name="Wang H."/>
        </authorList>
    </citation>
    <scope>NUCLEOTIDE SEQUENCE [LARGE SCALE GENOMIC DNA]</scope>
    <source>
        <strain evidence="1">TB1705</strain>
        <tissue evidence="1">Leaf</tissue>
    </source>
</reference>
<feature type="non-terminal residue" evidence="1">
    <location>
        <position position="1"/>
    </location>
</feature>
<proteinExistence type="predicted"/>
<keyword evidence="2" id="KW-1185">Reference proteome</keyword>
<dbReference type="Proteomes" id="UP000541444">
    <property type="component" value="Unassembled WGS sequence"/>
</dbReference>
<comment type="caution">
    <text evidence="1">The sequence shown here is derived from an EMBL/GenBank/DDBJ whole genome shotgun (WGS) entry which is preliminary data.</text>
</comment>
<sequence length="79" mass="9137">GVLNFKTLEIVFGVKVEMMREILQVRFTRAWRAPTGIYLHNNQFSQENVKVEYIEAILCDNGFYLLGIARENLANTICL</sequence>
<evidence type="ECO:0000313" key="2">
    <source>
        <dbReference type="Proteomes" id="UP000541444"/>
    </source>
</evidence>